<protein>
    <submittedName>
        <fullName evidence="1">Uncharacterized protein</fullName>
    </submittedName>
</protein>
<gene>
    <name evidence="1" type="ORF">SDC9_115233</name>
</gene>
<proteinExistence type="predicted"/>
<sequence length="209" mass="22846">MTVYTLLLPLGASPRRVRSGGRLLSRLGVRRALSPPAFPHWEALERGGIYPVEPWEFLQSHAADLTLAALRARGIAPSRAAVELAGLRVTAPLRRCAIDLCPRVRRLMVSAGPGGVELSGYLRREYGLALVEQSCPTDVTVLFSPELSTQGEGCVLRLYQGEQAPAGLRFFVEELTLPEDCEPLSLLTALWETGRLTGREVQVFPCVDP</sequence>
<accession>A0A645BST8</accession>
<dbReference type="EMBL" id="VSSQ01022180">
    <property type="protein sequence ID" value="MPM68302.1"/>
    <property type="molecule type" value="Genomic_DNA"/>
</dbReference>
<reference evidence="1" key="1">
    <citation type="submission" date="2019-08" db="EMBL/GenBank/DDBJ databases">
        <authorList>
            <person name="Kucharzyk K."/>
            <person name="Murdoch R.W."/>
            <person name="Higgins S."/>
            <person name="Loffler F."/>
        </authorList>
    </citation>
    <scope>NUCLEOTIDE SEQUENCE</scope>
</reference>
<evidence type="ECO:0000313" key="1">
    <source>
        <dbReference type="EMBL" id="MPM68302.1"/>
    </source>
</evidence>
<organism evidence="1">
    <name type="scientific">bioreactor metagenome</name>
    <dbReference type="NCBI Taxonomy" id="1076179"/>
    <lineage>
        <taxon>unclassified sequences</taxon>
        <taxon>metagenomes</taxon>
        <taxon>ecological metagenomes</taxon>
    </lineage>
</organism>
<dbReference type="AlphaFoldDB" id="A0A645BST8"/>
<comment type="caution">
    <text evidence="1">The sequence shown here is derived from an EMBL/GenBank/DDBJ whole genome shotgun (WGS) entry which is preliminary data.</text>
</comment>
<name>A0A645BST8_9ZZZZ</name>